<sequence length="159" mass="17899">MELRKLSPSTESLWASSLQKPISTTDIVYSTLGTSGVPHCGEGCLWNAELLVSYGVCCVHRVLELALMESRPELWGKYSYVLNRFQGVLDPGFSKPRIVQTSCFCMISEILEGHSKIQKVGQGILLCNLFQEVFLVMFTKVMLRHYLGVKIQAPLKERD</sequence>
<accession>A0A8T2UYM5</accession>
<comment type="caution">
    <text evidence="1">The sequence shown here is derived from an EMBL/GenBank/DDBJ whole genome shotgun (WGS) entry which is preliminary data.</text>
</comment>
<reference evidence="1" key="1">
    <citation type="submission" date="2021-08" db="EMBL/GenBank/DDBJ databases">
        <title>WGS assembly of Ceratopteris richardii.</title>
        <authorList>
            <person name="Marchant D.B."/>
            <person name="Chen G."/>
            <person name="Jenkins J."/>
            <person name="Shu S."/>
            <person name="Leebens-Mack J."/>
            <person name="Grimwood J."/>
            <person name="Schmutz J."/>
            <person name="Soltis P."/>
            <person name="Soltis D."/>
            <person name="Chen Z.-H."/>
        </authorList>
    </citation>
    <scope>NUCLEOTIDE SEQUENCE</scope>
    <source>
        <strain evidence="1">Whitten #5841</strain>
        <tissue evidence="1">Leaf</tissue>
    </source>
</reference>
<dbReference type="EMBL" id="CM035409">
    <property type="protein sequence ID" value="KAH7440322.1"/>
    <property type="molecule type" value="Genomic_DNA"/>
</dbReference>
<proteinExistence type="predicted"/>
<organism evidence="1 2">
    <name type="scientific">Ceratopteris richardii</name>
    <name type="common">Triangle waterfern</name>
    <dbReference type="NCBI Taxonomy" id="49495"/>
    <lineage>
        <taxon>Eukaryota</taxon>
        <taxon>Viridiplantae</taxon>
        <taxon>Streptophyta</taxon>
        <taxon>Embryophyta</taxon>
        <taxon>Tracheophyta</taxon>
        <taxon>Polypodiopsida</taxon>
        <taxon>Polypodiidae</taxon>
        <taxon>Polypodiales</taxon>
        <taxon>Pteridineae</taxon>
        <taxon>Pteridaceae</taxon>
        <taxon>Parkerioideae</taxon>
        <taxon>Ceratopteris</taxon>
    </lineage>
</organism>
<dbReference type="Proteomes" id="UP000825935">
    <property type="component" value="Chromosome 4"/>
</dbReference>
<dbReference type="AlphaFoldDB" id="A0A8T2UYM5"/>
<evidence type="ECO:0000313" key="1">
    <source>
        <dbReference type="EMBL" id="KAH7440322.1"/>
    </source>
</evidence>
<protein>
    <submittedName>
        <fullName evidence="1">Uncharacterized protein</fullName>
    </submittedName>
</protein>
<evidence type="ECO:0000313" key="2">
    <source>
        <dbReference type="Proteomes" id="UP000825935"/>
    </source>
</evidence>
<keyword evidence="2" id="KW-1185">Reference proteome</keyword>
<gene>
    <name evidence="1" type="ORF">KP509_04G101800</name>
</gene>
<name>A0A8T2UYM5_CERRI</name>
<dbReference type="OrthoDB" id="409173at2759"/>